<dbReference type="GO" id="GO:0005615">
    <property type="term" value="C:extracellular space"/>
    <property type="evidence" value="ECO:0007669"/>
    <property type="project" value="UniProtKB-ARBA"/>
</dbReference>
<dbReference type="GO" id="GO:0090729">
    <property type="term" value="F:toxin activity"/>
    <property type="evidence" value="ECO:0007669"/>
    <property type="project" value="UniProtKB-KW"/>
</dbReference>
<dbReference type="Gene3D" id="3.60.21.10">
    <property type="match status" value="1"/>
</dbReference>
<evidence type="ECO:0000256" key="12">
    <source>
        <dbReference type="RuleBase" id="RU362119"/>
    </source>
</evidence>
<dbReference type="SUPFAM" id="SSF55816">
    <property type="entry name" value="5'-nucleotidase (syn. UDP-sugar hydrolase), C-terminal domain"/>
    <property type="match status" value="1"/>
</dbReference>
<dbReference type="SUPFAM" id="SSF56300">
    <property type="entry name" value="Metallo-dependent phosphatases"/>
    <property type="match status" value="1"/>
</dbReference>
<evidence type="ECO:0000256" key="3">
    <source>
        <dbReference type="ARBA" id="ARBA00006654"/>
    </source>
</evidence>
<evidence type="ECO:0000256" key="7">
    <source>
        <dbReference type="ARBA" id="ARBA00022723"/>
    </source>
</evidence>
<dbReference type="GO" id="GO:0008253">
    <property type="term" value="F:5'-nucleotidase activity"/>
    <property type="evidence" value="ECO:0007669"/>
    <property type="project" value="UniProtKB-EC"/>
</dbReference>
<evidence type="ECO:0000256" key="11">
    <source>
        <dbReference type="ARBA" id="ARBA00023240"/>
    </source>
</evidence>
<comment type="catalytic activity">
    <reaction evidence="1">
        <text>a ribonucleoside 5'-phosphate + H2O = a ribonucleoside + phosphate</text>
        <dbReference type="Rhea" id="RHEA:12484"/>
        <dbReference type="ChEBI" id="CHEBI:15377"/>
        <dbReference type="ChEBI" id="CHEBI:18254"/>
        <dbReference type="ChEBI" id="CHEBI:43474"/>
        <dbReference type="ChEBI" id="CHEBI:58043"/>
        <dbReference type="EC" id="3.1.3.5"/>
    </reaction>
</comment>
<evidence type="ECO:0000256" key="6">
    <source>
        <dbReference type="ARBA" id="ARBA00022656"/>
    </source>
</evidence>
<dbReference type="GO" id="GO:0046872">
    <property type="term" value="F:metal ion binding"/>
    <property type="evidence" value="ECO:0007669"/>
    <property type="project" value="UniProtKB-KW"/>
</dbReference>
<dbReference type="KEGG" id="soy:115878593"/>
<evidence type="ECO:0000313" key="15">
    <source>
        <dbReference type="RefSeq" id="XP_030751002.1"/>
    </source>
</evidence>
<organism evidence="14 15">
    <name type="scientific">Sitophilus oryzae</name>
    <name type="common">Rice weevil</name>
    <name type="synonym">Curculio oryzae</name>
    <dbReference type="NCBI Taxonomy" id="7048"/>
    <lineage>
        <taxon>Eukaryota</taxon>
        <taxon>Metazoa</taxon>
        <taxon>Ecdysozoa</taxon>
        <taxon>Arthropoda</taxon>
        <taxon>Hexapoda</taxon>
        <taxon>Insecta</taxon>
        <taxon>Pterygota</taxon>
        <taxon>Neoptera</taxon>
        <taxon>Endopterygota</taxon>
        <taxon>Coleoptera</taxon>
        <taxon>Polyphaga</taxon>
        <taxon>Cucujiformia</taxon>
        <taxon>Curculionidae</taxon>
        <taxon>Dryophthorinae</taxon>
        <taxon>Sitophilus</taxon>
    </lineage>
</organism>
<dbReference type="GeneID" id="115878593"/>
<keyword evidence="14" id="KW-1185">Reference proteome</keyword>
<keyword evidence="7" id="KW-0479">Metal-binding</keyword>
<dbReference type="PANTHER" id="PTHR11575:SF24">
    <property type="entry name" value="5'-NUCLEOTIDASE"/>
    <property type="match status" value="1"/>
</dbReference>
<dbReference type="InterPro" id="IPR008334">
    <property type="entry name" value="5'-Nucleotdase_C"/>
</dbReference>
<evidence type="ECO:0000256" key="10">
    <source>
        <dbReference type="ARBA" id="ARBA00022801"/>
    </source>
</evidence>
<gene>
    <name evidence="15" type="primary">LOC115878593</name>
</gene>
<keyword evidence="9 12" id="KW-0547">Nucleotide-binding</keyword>
<comment type="subcellular location">
    <subcellularLocation>
        <location evidence="2">Secreted</location>
    </subcellularLocation>
</comment>
<dbReference type="FunCoup" id="A0A6J2XI75">
    <property type="interactions" value="180"/>
</dbReference>
<evidence type="ECO:0000256" key="8">
    <source>
        <dbReference type="ARBA" id="ARBA00022729"/>
    </source>
</evidence>
<dbReference type="AlphaFoldDB" id="A0A6J2XI75"/>
<dbReference type="InterPro" id="IPR006179">
    <property type="entry name" value="5_nucleotidase/apyrase"/>
</dbReference>
<evidence type="ECO:0000256" key="5">
    <source>
        <dbReference type="ARBA" id="ARBA00022525"/>
    </source>
</evidence>
<dbReference type="GO" id="GO:0000166">
    <property type="term" value="F:nucleotide binding"/>
    <property type="evidence" value="ECO:0007669"/>
    <property type="project" value="UniProtKB-KW"/>
</dbReference>
<dbReference type="InParanoid" id="A0A6J2XI75"/>
<evidence type="ECO:0000256" key="4">
    <source>
        <dbReference type="ARBA" id="ARBA00022442"/>
    </source>
</evidence>
<protein>
    <submittedName>
        <fullName evidence="15">Protein 5NUC-like</fullName>
    </submittedName>
</protein>
<feature type="domain" description="5'-Nucleotidase C-terminal" evidence="13">
    <location>
        <begin position="223"/>
        <end position="397"/>
    </location>
</feature>
<dbReference type="InterPro" id="IPR036907">
    <property type="entry name" value="5'-Nucleotdase_C_sf"/>
</dbReference>
<dbReference type="RefSeq" id="XP_030751002.1">
    <property type="nucleotide sequence ID" value="XM_030895142.1"/>
</dbReference>
<keyword evidence="8" id="KW-0732">Signal</keyword>
<dbReference type="OrthoDB" id="7722975at2759"/>
<evidence type="ECO:0000259" key="13">
    <source>
        <dbReference type="Pfam" id="PF02872"/>
    </source>
</evidence>
<keyword evidence="10 12" id="KW-0378">Hydrolase</keyword>
<evidence type="ECO:0000256" key="2">
    <source>
        <dbReference type="ARBA" id="ARBA00004613"/>
    </source>
</evidence>
<dbReference type="FunFam" id="3.90.780.10:FF:000004">
    <property type="entry name" value="UDP-sugar hydrolase, putative"/>
    <property type="match status" value="1"/>
</dbReference>
<dbReference type="Proteomes" id="UP000504635">
    <property type="component" value="Unplaced"/>
</dbReference>
<evidence type="ECO:0000256" key="1">
    <source>
        <dbReference type="ARBA" id="ARBA00000815"/>
    </source>
</evidence>
<proteinExistence type="inferred from homology"/>
<dbReference type="PANTHER" id="PTHR11575">
    <property type="entry name" value="5'-NUCLEOTIDASE-RELATED"/>
    <property type="match status" value="1"/>
</dbReference>
<keyword evidence="5" id="KW-0964">Secreted</keyword>
<dbReference type="GO" id="GO:0005886">
    <property type="term" value="C:plasma membrane"/>
    <property type="evidence" value="ECO:0007669"/>
    <property type="project" value="TreeGrafter"/>
</dbReference>
<feature type="non-terminal residue" evidence="15">
    <location>
        <position position="1"/>
    </location>
</feature>
<dbReference type="PRINTS" id="PR01607">
    <property type="entry name" value="APYRASEFAMLY"/>
</dbReference>
<dbReference type="Pfam" id="PF02872">
    <property type="entry name" value="5_nucleotid_C"/>
    <property type="match status" value="1"/>
</dbReference>
<dbReference type="FunFam" id="3.60.21.10:FF:000020">
    <property type="entry name" value="NT5E isoform 4"/>
    <property type="match status" value="1"/>
</dbReference>
<evidence type="ECO:0000256" key="9">
    <source>
        <dbReference type="ARBA" id="ARBA00022741"/>
    </source>
</evidence>
<keyword evidence="6" id="KW-0800">Toxin</keyword>
<sequence>FQAVGNHEFDLTPEVLAKFVDATDAPFVAANLNFTKEPSLSKVQKSVVLQVQGHQVGIIGYLTPETIKISLTGNVVFYDEVEAIREEAKRLVNEGVNIIIALGHSGYEVDKKIAKEVEEVDIVIGGHTNTFLWNGEEPDSETKEDVYPKMITQTSGKTVPVVQAYAYTKYLGVLNVTFDTSGRVTGVSGQPIFLDNSIDQQADVLELLEVYRPAIDELNKEKVGVSKVLLDGNSDVCRQKECNFGNFIADVHVAYVASITTERWTSAPIGIYNGGAIRNTIIPDVDGNSVTRGDLLGAIPFGNQVITLTLSGSNLLYAFEQMVRSEGETSKGEFPQVSGIRLQLDMSKPPYSRVQSVRVRCGICEIPVYETLNEAQNYTLVTSSFLSEGGDGVTVFRDHAIKKTSQDLGDLEMMVWYFNKYSPVYPEVHGRIEFVTSGVRRTNNWTTMLLGIVTLQILWRCI</sequence>
<reference evidence="15" key="1">
    <citation type="submission" date="2025-08" db="UniProtKB">
        <authorList>
            <consortium name="RefSeq"/>
        </authorList>
    </citation>
    <scope>IDENTIFICATION</scope>
    <source>
        <tissue evidence="15">Gonads</tissue>
    </source>
</reference>
<keyword evidence="11" id="KW-1199">Hemostasis impairing toxin</keyword>
<accession>A0A6J2XI75</accession>
<comment type="similarity">
    <text evidence="3 12">Belongs to the 5'-nucleotidase family.</text>
</comment>
<keyword evidence="4" id="KW-1201">Platelet aggregation inhibiting toxin</keyword>
<name>A0A6J2XI75_SITOR</name>
<dbReference type="GO" id="GO:0006196">
    <property type="term" value="P:AMP catabolic process"/>
    <property type="evidence" value="ECO:0007669"/>
    <property type="project" value="TreeGrafter"/>
</dbReference>
<dbReference type="Gene3D" id="3.90.780.10">
    <property type="entry name" value="5'-Nucleotidase, C-terminal domain"/>
    <property type="match status" value="1"/>
</dbReference>
<dbReference type="InterPro" id="IPR029052">
    <property type="entry name" value="Metallo-depent_PP-like"/>
</dbReference>
<evidence type="ECO:0000313" key="14">
    <source>
        <dbReference type="Proteomes" id="UP000504635"/>
    </source>
</evidence>